<dbReference type="EMBL" id="AB525199">
    <property type="protein sequence ID" value="BAI44785.1"/>
    <property type="molecule type" value="Genomic_DNA"/>
</dbReference>
<keyword evidence="1" id="KW-0175">Coiled coil</keyword>
<organism evidence="3">
    <name type="scientific">Alternaria alternata</name>
    <name type="common">Alternaria rot fungus</name>
    <name type="synonym">Torula alternata</name>
    <dbReference type="NCBI Taxonomy" id="5599"/>
    <lineage>
        <taxon>Eukaryota</taxon>
        <taxon>Fungi</taxon>
        <taxon>Dikarya</taxon>
        <taxon>Ascomycota</taxon>
        <taxon>Pezizomycotina</taxon>
        <taxon>Dothideomycetes</taxon>
        <taxon>Pleosporomycetidae</taxon>
        <taxon>Pleosporales</taxon>
        <taxon>Pleosporineae</taxon>
        <taxon>Pleosporaceae</taxon>
        <taxon>Alternaria</taxon>
        <taxon>Alternaria sect. Alternaria</taxon>
        <taxon>Alternaria alternata complex</taxon>
    </lineage>
</organism>
<accession>C9K7G1</accession>
<feature type="region of interest" description="Disordered" evidence="2">
    <location>
        <begin position="450"/>
        <end position="469"/>
    </location>
</feature>
<evidence type="ECO:0000313" key="3">
    <source>
        <dbReference type="EMBL" id="BAI44785.1"/>
    </source>
</evidence>
<dbReference type="EMBL" id="AB525200">
    <property type="protein sequence ID" value="BAI44798.1"/>
    <property type="molecule type" value="Genomic_DNA"/>
</dbReference>
<feature type="coiled-coil region" evidence="1">
    <location>
        <begin position="376"/>
        <end position="424"/>
    </location>
</feature>
<evidence type="ECO:0000256" key="2">
    <source>
        <dbReference type="SAM" id="MobiDB-lite"/>
    </source>
</evidence>
<sequence>MSHDWSILISVTRRYRDVGSGSRVNAAFAPSSLRCKTITRGRQIETPARSGKDQRRTDVVQRQQVELSIKPWQGQRTTNGREEYCRSFCRVGAQDSYATTALAFVHKAHAAINIFRSKMTCQTQIDRQRLFLKYRELFVGRNACVRKRRVVRKLVSDQPPVPGDSVGDSHIDRIVPSLISLLKCRVFESEEEARKHFPDLFSEPPQEPSAKNISKKRKASSGRSIEEKYAGVRIASSRETGSACLVLHHPRIPFQIQHRVLSVAQQILEESCFNFIRAWLPSLLEERGWRCGTAVELTKWLYVIKKHMKSLPDNCMSIAERASFNKLVPIVAQLRHAAVHRLHLLSNKFLSQIHSASVLAEALQEEMSKASLQTMYAQVDTHVKKMNQDVEAMNQEGRKRIIQIQAEREKLRQEELLLRQSMAQQLIDISAATGQALTESIATSFAPGMPGAVRSSENMATEDERATNDDFHVTINDTDIESDEDQLQAEL</sequence>
<dbReference type="AlphaFoldDB" id="C9K7G1"/>
<reference evidence="3" key="1">
    <citation type="submission" date="2009-10" db="EMBL/GenBank/DDBJ databases">
        <title>A Zn(II)2Cys6 transcription regulator encoded by the AMT gene cluster negatively controls AM-toxin production in the apple pathotype of Alternaria alternata.</title>
        <authorList>
            <person name="Harimoto Y."/>
            <person name="Kodama M."/>
            <person name="Yamamoto M."/>
            <person name="Otani H."/>
            <person name="Tsuge T."/>
        </authorList>
    </citation>
    <scope>NUCLEOTIDE SEQUENCE</scope>
    <source>
        <strain evidence="3">NBRC 8984</strain>
    </source>
</reference>
<evidence type="ECO:0000313" key="4">
    <source>
        <dbReference type="EMBL" id="BAI44798.1"/>
    </source>
</evidence>
<feature type="region of interest" description="Disordered" evidence="2">
    <location>
        <begin position="198"/>
        <end position="224"/>
    </location>
</feature>
<gene>
    <name evidence="3" type="primary">ORF3-2</name>
    <name evidence="4" type="synonym">ORF3-3</name>
</gene>
<evidence type="ECO:0000256" key="1">
    <source>
        <dbReference type="SAM" id="Coils"/>
    </source>
</evidence>
<proteinExistence type="predicted"/>
<protein>
    <submittedName>
        <fullName evidence="4">Similar to ubiquinol-cytochrome-c reductase</fullName>
    </submittedName>
</protein>
<name>C9K7G1_ALTAL</name>